<evidence type="ECO:0000256" key="1">
    <source>
        <dbReference type="SAM" id="Phobius"/>
    </source>
</evidence>
<keyword evidence="1" id="KW-1133">Transmembrane helix</keyword>
<name>V6DIV9_9BACT</name>
<dbReference type="Gene3D" id="1.20.58.390">
    <property type="entry name" value="Neurotransmitter-gated ion-channel transmembrane domain"/>
    <property type="match status" value="1"/>
</dbReference>
<feature type="transmembrane region" description="Helical" evidence="1">
    <location>
        <begin position="330"/>
        <end position="350"/>
    </location>
</feature>
<feature type="transmembrane region" description="Helical" evidence="1">
    <location>
        <begin position="242"/>
        <end position="261"/>
    </location>
</feature>
<dbReference type="Proteomes" id="UP000018769">
    <property type="component" value="Chromosome I"/>
</dbReference>
<keyword evidence="1" id="KW-0472">Membrane</keyword>
<dbReference type="KEGG" id="dpb:BABL1_gene_145"/>
<dbReference type="EMBL" id="HG793133">
    <property type="protein sequence ID" value="CDK30868.1"/>
    <property type="molecule type" value="Genomic_DNA"/>
</dbReference>
<dbReference type="InterPro" id="IPR038050">
    <property type="entry name" value="Neuro_actylchol_rec"/>
</dbReference>
<gene>
    <name evidence="2" type="ORF">BABL1_gene_145</name>
</gene>
<dbReference type="AlphaFoldDB" id="V6DIV9"/>
<feature type="transmembrane region" description="Helical" evidence="1">
    <location>
        <begin position="267"/>
        <end position="289"/>
    </location>
</feature>
<dbReference type="STRING" id="673862.BABL1_gene_145"/>
<feature type="transmembrane region" description="Helical" evidence="1">
    <location>
        <begin position="296"/>
        <end position="318"/>
    </location>
</feature>
<feature type="transmembrane region" description="Helical" evidence="1">
    <location>
        <begin position="21"/>
        <end position="42"/>
    </location>
</feature>
<dbReference type="HOGENOM" id="CLU_780066_0_0_7"/>
<keyword evidence="3" id="KW-1185">Reference proteome</keyword>
<dbReference type="OrthoDB" id="9876556at2"/>
<accession>V6DIV9</accession>
<evidence type="ECO:0000313" key="3">
    <source>
        <dbReference type="Proteomes" id="UP000018769"/>
    </source>
</evidence>
<organism evidence="2 3">
    <name type="scientific">Candidatus Babela massiliensis</name>
    <dbReference type="NCBI Taxonomy" id="673862"/>
    <lineage>
        <taxon>Bacteria</taxon>
        <taxon>Candidatus Babelota</taxon>
        <taxon>Candidatus Babeliae</taxon>
        <taxon>Candidatus Babeliales</taxon>
        <taxon>Candidatus Babeliaceae</taxon>
        <taxon>Candidatus Babela</taxon>
    </lineage>
</organism>
<evidence type="ECO:0000313" key="2">
    <source>
        <dbReference type="EMBL" id="CDK30868.1"/>
    </source>
</evidence>
<protein>
    <submittedName>
        <fullName evidence="2">Uncharacterized protein</fullName>
    </submittedName>
</protein>
<dbReference type="RefSeq" id="WP_023792671.1">
    <property type="nucleotide sequence ID" value="NC_023003.1"/>
</dbReference>
<proteinExistence type="predicted"/>
<keyword evidence="1" id="KW-0812">Transmembrane</keyword>
<sequence length="355" mass="41467">MSIISKKFIKAVAIDIDKKSTTIIFQLILMTITLAIVGYLSYKPLFEFNSLDSLPEVKSFNPKVGHISQMPNSVKVGLFIYDFPKFDFVRNDFIFDGLIFFEFDPTILTLETLNQFSFRKGKILYKSDPNITLKNGLIFVRYDIKVEFKTDLNYKMFPFNNHRINIILDNDFLYFQEIMFKPSIARFIINPDMYVAGWKEYNKDILAGYYSAQLQRFKPSSIIRHPRVGFTIEYLKNSMREMISIFLPLFLLFFMSIFSFAMEPKTYFGSIIGLSTGSVTGMLSYRYVINNLSPNVGYFMFSDIIYFVFLAIVIFVFLCNSQAFDLTAKQKAAISLLMHLIIVFTFIYLFKFWSI</sequence>
<reference evidence="2 3" key="1">
    <citation type="journal article" date="2015" name="Biol. Direct">
        <title>Babela massiliensis, a representative of a widespread bacterial phylum with unusual adaptations to parasitism in amoebae.</title>
        <authorList>
            <person name="Pagnier I."/>
            <person name="Yutin N."/>
            <person name="Croce O."/>
            <person name="Makarova K.S."/>
            <person name="Wolf Y.I."/>
            <person name="Benamar S."/>
            <person name="Raoult D."/>
            <person name="Koonin E.V."/>
            <person name="La Scola B."/>
        </authorList>
    </citation>
    <scope>NUCLEOTIDE SEQUENCE [LARGE SCALE GENOMIC DNA]</scope>
    <source>
        <strain evidence="3">BABL1</strain>
    </source>
</reference>